<dbReference type="GO" id="GO:0051707">
    <property type="term" value="P:response to other organism"/>
    <property type="evidence" value="ECO:0007669"/>
    <property type="project" value="UniProtKB-ARBA"/>
</dbReference>
<dbReference type="EMBL" id="JAMQYH010000003">
    <property type="protein sequence ID" value="KAJ1695268.1"/>
    <property type="molecule type" value="Genomic_DNA"/>
</dbReference>
<evidence type="ECO:0000256" key="7">
    <source>
        <dbReference type="ARBA" id="ARBA00023242"/>
    </source>
</evidence>
<dbReference type="FunFam" id="1.10.10.60:FF:000394">
    <property type="entry name" value="MYB transcription factor"/>
    <property type="match status" value="1"/>
</dbReference>
<protein>
    <submittedName>
        <fullName evidence="10">Uncharacterized protein</fullName>
    </submittedName>
</protein>
<accession>A0A9Q0CK08</accession>
<feature type="domain" description="Myb-like" evidence="8">
    <location>
        <begin position="62"/>
        <end position="112"/>
    </location>
</feature>
<evidence type="ECO:0000256" key="2">
    <source>
        <dbReference type="ARBA" id="ARBA00022737"/>
    </source>
</evidence>
<evidence type="ECO:0000313" key="10">
    <source>
        <dbReference type="EMBL" id="KAJ1695268.1"/>
    </source>
</evidence>
<dbReference type="SUPFAM" id="SSF46689">
    <property type="entry name" value="Homeodomain-like"/>
    <property type="match status" value="1"/>
</dbReference>
<evidence type="ECO:0000256" key="1">
    <source>
        <dbReference type="ARBA" id="ARBA00004123"/>
    </source>
</evidence>
<dbReference type="FunFam" id="1.10.10.60:FF:000001">
    <property type="entry name" value="MYB-related transcription factor"/>
    <property type="match status" value="1"/>
</dbReference>
<dbReference type="InterPro" id="IPR017930">
    <property type="entry name" value="Myb_dom"/>
</dbReference>
<keyword evidence="4" id="KW-0238">DNA-binding</keyword>
<dbReference type="PROSITE" id="PS50090">
    <property type="entry name" value="MYB_LIKE"/>
    <property type="match status" value="2"/>
</dbReference>
<dbReference type="PANTHER" id="PTHR47999">
    <property type="entry name" value="TRANSCRIPTION FACTOR MYB8-RELATED-RELATED"/>
    <property type="match status" value="1"/>
</dbReference>
<comment type="subcellular location">
    <subcellularLocation>
        <location evidence="1">Nucleus</location>
    </subcellularLocation>
</comment>
<sequence length="239" mass="27488">MVRKKSYTKGNLKRGAWTAHEDKLLYDYIMSHGLGKWRSLPIKAGLNRCGKSCRLRWLNYLRPDIKRGNITEEEEDLIVRLHKLLGNRWSLIAGRLPGRTDNEIKNYWNTCLRKKLTSKTLLSPADTDTKSNDTSAPTFNRSTSIECIKTWGTEKSINDEKYSFDIRTTHQNTSSFDPLDSQFSDLGAFDMMESPCGNAGSFSIDEISDSRIYNNGEMHKKESIFPLLNENDVWDPFSF</sequence>
<keyword evidence="6" id="KW-0804">Transcription</keyword>
<evidence type="ECO:0000259" key="8">
    <source>
        <dbReference type="PROSITE" id="PS50090"/>
    </source>
</evidence>
<evidence type="ECO:0000256" key="3">
    <source>
        <dbReference type="ARBA" id="ARBA00023015"/>
    </source>
</evidence>
<evidence type="ECO:0000259" key="9">
    <source>
        <dbReference type="PROSITE" id="PS51294"/>
    </source>
</evidence>
<evidence type="ECO:0000313" key="11">
    <source>
        <dbReference type="Proteomes" id="UP001151287"/>
    </source>
</evidence>
<reference evidence="10" key="1">
    <citation type="journal article" date="2022" name="Cell">
        <title>Repeat-based holocentromeres influence genome architecture and karyotype evolution.</title>
        <authorList>
            <person name="Hofstatter P.G."/>
            <person name="Thangavel G."/>
            <person name="Lux T."/>
            <person name="Neumann P."/>
            <person name="Vondrak T."/>
            <person name="Novak P."/>
            <person name="Zhang M."/>
            <person name="Costa L."/>
            <person name="Castellani M."/>
            <person name="Scott A."/>
            <person name="Toegelov H."/>
            <person name="Fuchs J."/>
            <person name="Mata-Sucre Y."/>
            <person name="Dias Y."/>
            <person name="Vanzela A.L.L."/>
            <person name="Huettel B."/>
            <person name="Almeida C.C.S."/>
            <person name="Simkova H."/>
            <person name="Souza G."/>
            <person name="Pedrosa-Harand A."/>
            <person name="Macas J."/>
            <person name="Mayer K.F.X."/>
            <person name="Houben A."/>
            <person name="Marques A."/>
        </authorList>
    </citation>
    <scope>NUCLEOTIDE SEQUENCE</scope>
    <source>
        <strain evidence="10">RhyBre1mFocal</strain>
    </source>
</reference>
<dbReference type="Proteomes" id="UP001151287">
    <property type="component" value="Unassembled WGS sequence"/>
</dbReference>
<gene>
    <name evidence="10" type="ORF">LUZ63_011966</name>
</gene>
<dbReference type="Gene3D" id="1.10.10.60">
    <property type="entry name" value="Homeodomain-like"/>
    <property type="match status" value="2"/>
</dbReference>
<keyword evidence="7" id="KW-0539">Nucleus</keyword>
<organism evidence="10 11">
    <name type="scientific">Rhynchospora breviuscula</name>
    <dbReference type="NCBI Taxonomy" id="2022672"/>
    <lineage>
        <taxon>Eukaryota</taxon>
        <taxon>Viridiplantae</taxon>
        <taxon>Streptophyta</taxon>
        <taxon>Embryophyta</taxon>
        <taxon>Tracheophyta</taxon>
        <taxon>Spermatophyta</taxon>
        <taxon>Magnoliopsida</taxon>
        <taxon>Liliopsida</taxon>
        <taxon>Poales</taxon>
        <taxon>Cyperaceae</taxon>
        <taxon>Cyperoideae</taxon>
        <taxon>Rhynchosporeae</taxon>
        <taxon>Rhynchospora</taxon>
    </lineage>
</organism>
<dbReference type="SMART" id="SM00717">
    <property type="entry name" value="SANT"/>
    <property type="match status" value="2"/>
</dbReference>
<dbReference type="InterPro" id="IPR001005">
    <property type="entry name" value="SANT/Myb"/>
</dbReference>
<proteinExistence type="predicted"/>
<keyword evidence="3" id="KW-0805">Transcription regulation</keyword>
<evidence type="ECO:0000256" key="6">
    <source>
        <dbReference type="ARBA" id="ARBA00023163"/>
    </source>
</evidence>
<comment type="caution">
    <text evidence="10">The sequence shown here is derived from an EMBL/GenBank/DDBJ whole genome shotgun (WGS) entry which is preliminary data.</text>
</comment>
<dbReference type="PANTHER" id="PTHR47999:SF24">
    <property type="entry name" value="TRANSCRIPTION FACTOR MYB90"/>
    <property type="match status" value="1"/>
</dbReference>
<dbReference type="InterPro" id="IPR015495">
    <property type="entry name" value="Myb_TF_plants"/>
</dbReference>
<evidence type="ECO:0000256" key="4">
    <source>
        <dbReference type="ARBA" id="ARBA00023125"/>
    </source>
</evidence>
<feature type="domain" description="Myb-like" evidence="8">
    <location>
        <begin position="9"/>
        <end position="61"/>
    </location>
</feature>
<feature type="domain" description="HTH myb-type" evidence="9">
    <location>
        <begin position="9"/>
        <end position="61"/>
    </location>
</feature>
<dbReference type="GO" id="GO:0000976">
    <property type="term" value="F:transcription cis-regulatory region binding"/>
    <property type="evidence" value="ECO:0007669"/>
    <property type="project" value="UniProtKB-ARBA"/>
</dbReference>
<dbReference type="AlphaFoldDB" id="A0A9Q0CK08"/>
<feature type="domain" description="HTH myb-type" evidence="9">
    <location>
        <begin position="62"/>
        <end position="116"/>
    </location>
</feature>
<dbReference type="GO" id="GO:0005634">
    <property type="term" value="C:nucleus"/>
    <property type="evidence" value="ECO:0007669"/>
    <property type="project" value="UniProtKB-SubCell"/>
</dbReference>
<dbReference type="PROSITE" id="PS51294">
    <property type="entry name" value="HTH_MYB"/>
    <property type="match status" value="2"/>
</dbReference>
<keyword evidence="2" id="KW-0677">Repeat</keyword>
<dbReference type="InterPro" id="IPR009057">
    <property type="entry name" value="Homeodomain-like_sf"/>
</dbReference>
<name>A0A9Q0CK08_9POAL</name>
<dbReference type="Pfam" id="PF00249">
    <property type="entry name" value="Myb_DNA-binding"/>
    <property type="match status" value="2"/>
</dbReference>
<keyword evidence="5" id="KW-0010">Activator</keyword>
<evidence type="ECO:0000256" key="5">
    <source>
        <dbReference type="ARBA" id="ARBA00023159"/>
    </source>
</evidence>
<dbReference type="GO" id="GO:0080090">
    <property type="term" value="P:regulation of primary metabolic process"/>
    <property type="evidence" value="ECO:0007669"/>
    <property type="project" value="UniProtKB-ARBA"/>
</dbReference>
<dbReference type="CDD" id="cd00167">
    <property type="entry name" value="SANT"/>
    <property type="match status" value="2"/>
</dbReference>
<dbReference type="OrthoDB" id="2143914at2759"/>
<keyword evidence="11" id="KW-1185">Reference proteome</keyword>